<dbReference type="InterPro" id="IPR015864">
    <property type="entry name" value="FAD_synthase"/>
</dbReference>
<dbReference type="CDD" id="cd02064">
    <property type="entry name" value="FAD_synthetase_N"/>
    <property type="match status" value="1"/>
</dbReference>
<dbReference type="GO" id="GO:0008531">
    <property type="term" value="F:riboflavin kinase activity"/>
    <property type="evidence" value="ECO:0007669"/>
    <property type="project" value="UniProtKB-UniRule"/>
</dbReference>
<dbReference type="SMART" id="SM00904">
    <property type="entry name" value="Flavokinase"/>
    <property type="match status" value="1"/>
</dbReference>
<dbReference type="NCBIfam" id="TIGR00125">
    <property type="entry name" value="cyt_tran_rel"/>
    <property type="match status" value="1"/>
</dbReference>
<evidence type="ECO:0000256" key="9">
    <source>
        <dbReference type="ARBA" id="ARBA00022827"/>
    </source>
</evidence>
<comment type="similarity">
    <text evidence="14">Belongs to the ribF family.</text>
</comment>
<dbReference type="Pfam" id="PF01687">
    <property type="entry name" value="Flavokinase"/>
    <property type="match status" value="1"/>
</dbReference>
<dbReference type="eggNOG" id="COG0196">
    <property type="taxonomic scope" value="Bacteria"/>
</dbReference>
<evidence type="ECO:0000256" key="10">
    <source>
        <dbReference type="ARBA" id="ARBA00022840"/>
    </source>
</evidence>
<organism evidence="16 17">
    <name type="scientific">Slackia heliotrinireducens (strain ATCC 29202 / DSM 20476 / NCTC 11029 / RHS 1)</name>
    <name type="common">Peptococcus heliotrinreducens</name>
    <dbReference type="NCBI Taxonomy" id="471855"/>
    <lineage>
        <taxon>Bacteria</taxon>
        <taxon>Bacillati</taxon>
        <taxon>Actinomycetota</taxon>
        <taxon>Coriobacteriia</taxon>
        <taxon>Eggerthellales</taxon>
        <taxon>Eggerthellaceae</taxon>
        <taxon>Slackia</taxon>
    </lineage>
</organism>
<comment type="catalytic activity">
    <reaction evidence="12 14">
        <text>riboflavin + ATP = FMN + ADP + H(+)</text>
        <dbReference type="Rhea" id="RHEA:14357"/>
        <dbReference type="ChEBI" id="CHEBI:15378"/>
        <dbReference type="ChEBI" id="CHEBI:30616"/>
        <dbReference type="ChEBI" id="CHEBI:57986"/>
        <dbReference type="ChEBI" id="CHEBI:58210"/>
        <dbReference type="ChEBI" id="CHEBI:456216"/>
        <dbReference type="EC" id="2.7.1.26"/>
    </reaction>
</comment>
<dbReference type="EMBL" id="CP001684">
    <property type="protein sequence ID" value="ACV21981.1"/>
    <property type="molecule type" value="Genomic_DNA"/>
</dbReference>
<dbReference type="InterPro" id="IPR023465">
    <property type="entry name" value="Riboflavin_kinase_dom_sf"/>
</dbReference>
<keyword evidence="5 14" id="KW-0808">Transferase</keyword>
<dbReference type="Gene3D" id="3.40.50.620">
    <property type="entry name" value="HUPs"/>
    <property type="match status" value="1"/>
</dbReference>
<keyword evidence="6 14" id="KW-0548">Nucleotidyltransferase</keyword>
<comment type="catalytic activity">
    <reaction evidence="13 14">
        <text>FMN + ATP + H(+) = FAD + diphosphate</text>
        <dbReference type="Rhea" id="RHEA:17237"/>
        <dbReference type="ChEBI" id="CHEBI:15378"/>
        <dbReference type="ChEBI" id="CHEBI:30616"/>
        <dbReference type="ChEBI" id="CHEBI:33019"/>
        <dbReference type="ChEBI" id="CHEBI:57692"/>
        <dbReference type="ChEBI" id="CHEBI:58210"/>
        <dbReference type="EC" id="2.7.7.2"/>
    </reaction>
</comment>
<evidence type="ECO:0000256" key="8">
    <source>
        <dbReference type="ARBA" id="ARBA00022777"/>
    </source>
</evidence>
<dbReference type="HOGENOM" id="CLU_048437_0_2_11"/>
<evidence type="ECO:0000256" key="14">
    <source>
        <dbReference type="PIRNR" id="PIRNR004491"/>
    </source>
</evidence>
<comment type="pathway">
    <text evidence="1 14">Cofactor biosynthesis; FAD biosynthesis; FAD from FMN: step 1/1.</text>
</comment>
<dbReference type="EC" id="2.7.7.2" evidence="14"/>
<dbReference type="PANTHER" id="PTHR22749:SF6">
    <property type="entry name" value="RIBOFLAVIN KINASE"/>
    <property type="match status" value="1"/>
</dbReference>
<evidence type="ECO:0000313" key="16">
    <source>
        <dbReference type="EMBL" id="ACV21981.1"/>
    </source>
</evidence>
<sequence>MGASCAFGVFDGVHKGHQFLIDSACEMARENGGASVALTFDIDPDEVFRPDKLKKLMTNEERIQALSRTCADYVVVLPFTREFASQLPMDFLATTFGEEIIYSLHVGNDFRFGCKAQGTVADLKAWGDGLGVRICDHDLKSKYGSPITATRIRGLLSCGDCEVATKLLGHPYTFTGKVLEGRHEGADMGFATANLELPAMRQVLGEGVYAAYGYVDGRKYKVAMSVGVAPTFEDATATCEAHILDFEGDIYGDTITIEPVHYLRPMIKFESTDELIATVMDNIAWTRENL</sequence>
<keyword evidence="10 14" id="KW-0067">ATP-binding</keyword>
<dbReference type="EC" id="2.7.1.26" evidence="14"/>
<reference evidence="16 17" key="1">
    <citation type="journal article" date="2009" name="Stand. Genomic Sci.">
        <title>Complete genome sequence of Slackia heliotrinireducens type strain (RHS 1).</title>
        <authorList>
            <person name="Pukall R."/>
            <person name="Lapidus A."/>
            <person name="Nolan M."/>
            <person name="Copeland A."/>
            <person name="Glavina Del Rio T."/>
            <person name="Lucas S."/>
            <person name="Chen F."/>
            <person name="Tice H."/>
            <person name="Cheng J.F."/>
            <person name="Chertkov O."/>
            <person name="Bruce D."/>
            <person name="Goodwin L."/>
            <person name="Kuske C."/>
            <person name="Brettin T."/>
            <person name="Detter J.C."/>
            <person name="Han C."/>
            <person name="Pitluck S."/>
            <person name="Pati A."/>
            <person name="Mavrommatis K."/>
            <person name="Ivanova N."/>
            <person name="Ovchinnikova G."/>
            <person name="Chen A."/>
            <person name="Palaniappan K."/>
            <person name="Schneider S."/>
            <person name="Rohde M."/>
            <person name="Chain P."/>
            <person name="D'haeseleer P."/>
            <person name="Goker M."/>
            <person name="Bristow J."/>
            <person name="Eisen J.A."/>
            <person name="Markowitz V."/>
            <person name="Kyrpides N.C."/>
            <person name="Klenk H.P."/>
            <person name="Hugenholtz P."/>
        </authorList>
    </citation>
    <scope>NUCLEOTIDE SEQUENCE [LARGE SCALE GENOMIC DNA]</scope>
    <source>
        <strain evidence="17">ATCC 29202 / DSM 20476 / NCTC 11029 / RHS 1</strain>
    </source>
</reference>
<protein>
    <recommendedName>
        <fullName evidence="14">Riboflavin biosynthesis protein</fullName>
    </recommendedName>
    <domain>
        <recommendedName>
            <fullName evidence="14">Riboflavin kinase</fullName>
            <ecNumber evidence="14">2.7.1.26</ecNumber>
        </recommendedName>
        <alternativeName>
            <fullName evidence="14">Flavokinase</fullName>
        </alternativeName>
    </domain>
    <domain>
        <recommendedName>
            <fullName evidence="14">FMN adenylyltransferase</fullName>
            <ecNumber evidence="14">2.7.7.2</ecNumber>
        </recommendedName>
        <alternativeName>
            <fullName evidence="14">FAD pyrophosphorylase</fullName>
        </alternativeName>
        <alternativeName>
            <fullName evidence="14">FAD synthase</fullName>
        </alternativeName>
    </domain>
</protein>
<keyword evidence="11" id="KW-0511">Multifunctional enzyme</keyword>
<evidence type="ECO:0000256" key="7">
    <source>
        <dbReference type="ARBA" id="ARBA00022741"/>
    </source>
</evidence>
<evidence type="ECO:0000256" key="3">
    <source>
        <dbReference type="ARBA" id="ARBA00022630"/>
    </source>
</evidence>
<dbReference type="NCBIfam" id="TIGR00083">
    <property type="entry name" value="ribF"/>
    <property type="match status" value="1"/>
</dbReference>
<dbReference type="InterPro" id="IPR015865">
    <property type="entry name" value="Riboflavin_kinase_bac/euk"/>
</dbReference>
<dbReference type="UniPathway" id="UPA00277">
    <property type="reaction ID" value="UER00407"/>
</dbReference>
<dbReference type="Pfam" id="PF06574">
    <property type="entry name" value="FAD_syn"/>
    <property type="match status" value="1"/>
</dbReference>
<keyword evidence="9 14" id="KW-0274">FAD</keyword>
<accession>C7N4Z6</accession>
<dbReference type="Gene3D" id="2.40.30.30">
    <property type="entry name" value="Riboflavin kinase-like"/>
    <property type="match status" value="1"/>
</dbReference>
<dbReference type="SUPFAM" id="SSF82114">
    <property type="entry name" value="Riboflavin kinase-like"/>
    <property type="match status" value="1"/>
</dbReference>
<evidence type="ECO:0000256" key="5">
    <source>
        <dbReference type="ARBA" id="ARBA00022679"/>
    </source>
</evidence>
<dbReference type="KEGG" id="shi:Shel_09400"/>
<keyword evidence="4 14" id="KW-0288">FMN</keyword>
<dbReference type="PANTHER" id="PTHR22749">
    <property type="entry name" value="RIBOFLAVIN KINASE/FMN ADENYLYLTRANSFERASE"/>
    <property type="match status" value="1"/>
</dbReference>
<dbReference type="InterPro" id="IPR014729">
    <property type="entry name" value="Rossmann-like_a/b/a_fold"/>
</dbReference>
<keyword evidence="17" id="KW-1185">Reference proteome</keyword>
<dbReference type="STRING" id="471855.Shel_09400"/>
<keyword evidence="3 14" id="KW-0285">Flavoprotein</keyword>
<dbReference type="GO" id="GO:0006747">
    <property type="term" value="P:FAD biosynthetic process"/>
    <property type="evidence" value="ECO:0007669"/>
    <property type="project" value="UniProtKB-UniRule"/>
</dbReference>
<evidence type="ECO:0000256" key="13">
    <source>
        <dbReference type="ARBA" id="ARBA00049494"/>
    </source>
</evidence>
<evidence type="ECO:0000256" key="1">
    <source>
        <dbReference type="ARBA" id="ARBA00004726"/>
    </source>
</evidence>
<dbReference type="UniPathway" id="UPA00276">
    <property type="reaction ID" value="UER00406"/>
</dbReference>
<evidence type="ECO:0000256" key="6">
    <source>
        <dbReference type="ARBA" id="ARBA00022695"/>
    </source>
</evidence>
<dbReference type="GO" id="GO:0009231">
    <property type="term" value="P:riboflavin biosynthetic process"/>
    <property type="evidence" value="ECO:0007669"/>
    <property type="project" value="InterPro"/>
</dbReference>
<dbReference type="GO" id="GO:0005524">
    <property type="term" value="F:ATP binding"/>
    <property type="evidence" value="ECO:0007669"/>
    <property type="project" value="UniProtKB-UniRule"/>
</dbReference>
<dbReference type="PIRSF" id="PIRSF004491">
    <property type="entry name" value="FAD_Synth"/>
    <property type="match status" value="1"/>
</dbReference>
<gene>
    <name evidence="16" type="ordered locus">Shel_09400</name>
</gene>
<evidence type="ECO:0000313" key="17">
    <source>
        <dbReference type="Proteomes" id="UP000002026"/>
    </source>
</evidence>
<evidence type="ECO:0000256" key="11">
    <source>
        <dbReference type="ARBA" id="ARBA00023268"/>
    </source>
</evidence>
<dbReference type="GO" id="GO:0003919">
    <property type="term" value="F:FMN adenylyltransferase activity"/>
    <property type="evidence" value="ECO:0007669"/>
    <property type="project" value="UniProtKB-UniRule"/>
</dbReference>
<dbReference type="Proteomes" id="UP000002026">
    <property type="component" value="Chromosome"/>
</dbReference>
<proteinExistence type="inferred from homology"/>
<evidence type="ECO:0000256" key="12">
    <source>
        <dbReference type="ARBA" id="ARBA00047880"/>
    </source>
</evidence>
<dbReference type="SUPFAM" id="SSF52374">
    <property type="entry name" value="Nucleotidylyl transferase"/>
    <property type="match status" value="1"/>
</dbReference>
<evidence type="ECO:0000256" key="4">
    <source>
        <dbReference type="ARBA" id="ARBA00022643"/>
    </source>
</evidence>
<dbReference type="InterPro" id="IPR004821">
    <property type="entry name" value="Cyt_trans-like"/>
</dbReference>
<dbReference type="InterPro" id="IPR023468">
    <property type="entry name" value="Riboflavin_kinase"/>
</dbReference>
<dbReference type="GO" id="GO:0009398">
    <property type="term" value="P:FMN biosynthetic process"/>
    <property type="evidence" value="ECO:0007669"/>
    <property type="project" value="UniProtKB-UniRule"/>
</dbReference>
<feature type="domain" description="Riboflavin kinase" evidence="15">
    <location>
        <begin position="167"/>
        <end position="287"/>
    </location>
</feature>
<dbReference type="AlphaFoldDB" id="C7N4Z6"/>
<keyword evidence="7 14" id="KW-0547">Nucleotide-binding</keyword>
<evidence type="ECO:0000259" key="15">
    <source>
        <dbReference type="SMART" id="SM00904"/>
    </source>
</evidence>
<comment type="pathway">
    <text evidence="2 14">Cofactor biosynthesis; FMN biosynthesis; FMN from riboflavin (ATP route): step 1/1.</text>
</comment>
<keyword evidence="8 14" id="KW-0418">Kinase</keyword>
<name>C7N4Z6_SLAHD</name>
<evidence type="ECO:0000256" key="2">
    <source>
        <dbReference type="ARBA" id="ARBA00005201"/>
    </source>
</evidence>
<dbReference type="InterPro" id="IPR002606">
    <property type="entry name" value="Riboflavin_kinase_bac"/>
</dbReference>